<comment type="caution">
    <text evidence="1">The sequence shown here is derived from an EMBL/GenBank/DDBJ whole genome shotgun (WGS) entry which is preliminary data.</text>
</comment>
<evidence type="ECO:0000313" key="2">
    <source>
        <dbReference type="Proteomes" id="UP000280395"/>
    </source>
</evidence>
<dbReference type="EMBL" id="RBUA01000379">
    <property type="protein sequence ID" value="RMU61882.1"/>
    <property type="molecule type" value="Genomic_DNA"/>
</dbReference>
<dbReference type="Proteomes" id="UP000280395">
    <property type="component" value="Unassembled WGS sequence"/>
</dbReference>
<evidence type="ECO:0000313" key="1">
    <source>
        <dbReference type="EMBL" id="RMU61882.1"/>
    </source>
</evidence>
<protein>
    <submittedName>
        <fullName evidence="1">Uncharacterized protein</fullName>
    </submittedName>
</protein>
<dbReference type="AlphaFoldDB" id="A0A3M5VUB4"/>
<reference evidence="1 2" key="1">
    <citation type="submission" date="2018-08" db="EMBL/GenBank/DDBJ databases">
        <title>Recombination of ecologically and evolutionarily significant loci maintains genetic cohesion in the Pseudomonas syringae species complex.</title>
        <authorList>
            <person name="Dillon M."/>
            <person name="Thakur S."/>
            <person name="Almeida R.N.D."/>
            <person name="Weir B.S."/>
            <person name="Guttman D.S."/>
        </authorList>
    </citation>
    <scope>NUCLEOTIDE SEQUENCE [LARGE SCALE GENOMIC DNA]</scope>
    <source>
        <strain evidence="1 2">ICMP 14479</strain>
    </source>
</reference>
<sequence>MFQRYATGYKSHLMSHAGEDFGPFQQSQNFDVKLI</sequence>
<gene>
    <name evidence="1" type="ORF">ALP29_200350</name>
</gene>
<proteinExistence type="predicted"/>
<organism evidence="1 2">
    <name type="scientific">Pseudomonas syringae pv. avii</name>
    <dbReference type="NCBI Taxonomy" id="663959"/>
    <lineage>
        <taxon>Bacteria</taxon>
        <taxon>Pseudomonadati</taxon>
        <taxon>Pseudomonadota</taxon>
        <taxon>Gammaproteobacteria</taxon>
        <taxon>Pseudomonadales</taxon>
        <taxon>Pseudomonadaceae</taxon>
        <taxon>Pseudomonas</taxon>
        <taxon>Pseudomonas syringae</taxon>
    </lineage>
</organism>
<name>A0A3M5VUB4_PSESX</name>
<accession>A0A3M5VUB4</accession>